<evidence type="ECO:0000313" key="3">
    <source>
        <dbReference type="Proteomes" id="UP000198960"/>
    </source>
</evidence>
<evidence type="ECO:0000313" key="2">
    <source>
        <dbReference type="EMBL" id="SEO76874.1"/>
    </source>
</evidence>
<dbReference type="OrthoDB" id="3826377at2"/>
<dbReference type="Proteomes" id="UP000198960">
    <property type="component" value="Unassembled WGS sequence"/>
</dbReference>
<accession>A0A1H8SEU8</accession>
<evidence type="ECO:0000259" key="1">
    <source>
        <dbReference type="Pfam" id="PF12680"/>
    </source>
</evidence>
<dbReference type="STRING" id="673521.SAMN05660991_01632"/>
<dbReference type="GO" id="GO:0016853">
    <property type="term" value="F:isomerase activity"/>
    <property type="evidence" value="ECO:0007669"/>
    <property type="project" value="UniProtKB-KW"/>
</dbReference>
<dbReference type="InterPro" id="IPR032710">
    <property type="entry name" value="NTF2-like_dom_sf"/>
</dbReference>
<dbReference type="AlphaFoldDB" id="A0A1H8SEU8"/>
<dbReference type="Gene3D" id="3.10.450.50">
    <property type="match status" value="1"/>
</dbReference>
<dbReference type="InterPro" id="IPR037401">
    <property type="entry name" value="SnoaL-like"/>
</dbReference>
<keyword evidence="3" id="KW-1185">Reference proteome</keyword>
<proteinExistence type="predicted"/>
<name>A0A1H8SEU8_9ACTN</name>
<reference evidence="3" key="1">
    <citation type="submission" date="2016-10" db="EMBL/GenBank/DDBJ databases">
        <authorList>
            <person name="Varghese N."/>
            <person name="Submissions S."/>
        </authorList>
    </citation>
    <scope>NUCLEOTIDE SEQUENCE [LARGE SCALE GENOMIC DNA]</scope>
    <source>
        <strain evidence="3">DSM 45413</strain>
    </source>
</reference>
<gene>
    <name evidence="2" type="ORF">SAMN05660991_01632</name>
</gene>
<sequence>MSDEQGLQGLVDAFNAHDLDRIMSFFTDDCVLETPRGTEPWGTRYSGRAAVREGFAGRFAGIPDVHYGEDEHWACGDHAVSRWLLTGTSTSGEKVRVRGCDLFDLAPDGRIRRKDSYWKIVD</sequence>
<dbReference type="Pfam" id="PF12680">
    <property type="entry name" value="SnoaL_2"/>
    <property type="match status" value="1"/>
</dbReference>
<organism evidence="2 3">
    <name type="scientific">Trujillonella endophytica</name>
    <dbReference type="NCBI Taxonomy" id="673521"/>
    <lineage>
        <taxon>Bacteria</taxon>
        <taxon>Bacillati</taxon>
        <taxon>Actinomycetota</taxon>
        <taxon>Actinomycetes</taxon>
        <taxon>Geodermatophilales</taxon>
        <taxon>Geodermatophilaceae</taxon>
        <taxon>Trujillonella</taxon>
    </lineage>
</organism>
<dbReference type="RefSeq" id="WP_139220434.1">
    <property type="nucleotide sequence ID" value="NZ_FOEE01000004.1"/>
</dbReference>
<feature type="domain" description="SnoaL-like" evidence="1">
    <location>
        <begin position="8"/>
        <end position="113"/>
    </location>
</feature>
<dbReference type="EMBL" id="FOEE01000004">
    <property type="protein sequence ID" value="SEO76874.1"/>
    <property type="molecule type" value="Genomic_DNA"/>
</dbReference>
<dbReference type="SUPFAM" id="SSF54427">
    <property type="entry name" value="NTF2-like"/>
    <property type="match status" value="1"/>
</dbReference>
<protein>
    <submittedName>
        <fullName evidence="2">Ketosteroid isomerase homolog</fullName>
    </submittedName>
</protein>
<keyword evidence="2" id="KW-0413">Isomerase</keyword>